<dbReference type="Proteomes" id="UP001341840">
    <property type="component" value="Unassembled WGS sequence"/>
</dbReference>
<reference evidence="1 2" key="1">
    <citation type="journal article" date="2023" name="Plants (Basel)">
        <title>Bridging the Gap: Combining Genomics and Transcriptomics Approaches to Understand Stylosanthes scabra, an Orphan Legume from the Brazilian Caatinga.</title>
        <authorList>
            <person name="Ferreira-Neto J.R.C."/>
            <person name="da Silva M.D."/>
            <person name="Binneck E."/>
            <person name="de Melo N.F."/>
            <person name="da Silva R.H."/>
            <person name="de Melo A.L.T.M."/>
            <person name="Pandolfi V."/>
            <person name="Bustamante F.O."/>
            <person name="Brasileiro-Vidal A.C."/>
            <person name="Benko-Iseppon A.M."/>
        </authorList>
    </citation>
    <scope>NUCLEOTIDE SEQUENCE [LARGE SCALE GENOMIC DNA]</scope>
    <source>
        <tissue evidence="1">Leaves</tissue>
    </source>
</reference>
<gene>
    <name evidence="1" type="ORF">PIB30_043682</name>
</gene>
<proteinExistence type="predicted"/>
<evidence type="ECO:0000313" key="2">
    <source>
        <dbReference type="Proteomes" id="UP001341840"/>
    </source>
</evidence>
<name>A0ABU6RFM4_9FABA</name>
<evidence type="ECO:0000313" key="1">
    <source>
        <dbReference type="EMBL" id="MED6122837.1"/>
    </source>
</evidence>
<accession>A0ABU6RFM4</accession>
<sequence>SLASKNGLLHDKGMSIYRSPKERLKDLLISPTPNSPANNGEREVPIGWVLMSNFGAKGALYPMHRTKSEKALKKLGKNKFES</sequence>
<keyword evidence="2" id="KW-1185">Reference proteome</keyword>
<dbReference type="EMBL" id="JASCZI010030464">
    <property type="protein sequence ID" value="MED6122837.1"/>
    <property type="molecule type" value="Genomic_DNA"/>
</dbReference>
<feature type="non-terminal residue" evidence="1">
    <location>
        <position position="1"/>
    </location>
</feature>
<comment type="caution">
    <text evidence="1">The sequence shown here is derived from an EMBL/GenBank/DDBJ whole genome shotgun (WGS) entry which is preliminary data.</text>
</comment>
<organism evidence="1 2">
    <name type="scientific">Stylosanthes scabra</name>
    <dbReference type="NCBI Taxonomy" id="79078"/>
    <lineage>
        <taxon>Eukaryota</taxon>
        <taxon>Viridiplantae</taxon>
        <taxon>Streptophyta</taxon>
        <taxon>Embryophyta</taxon>
        <taxon>Tracheophyta</taxon>
        <taxon>Spermatophyta</taxon>
        <taxon>Magnoliopsida</taxon>
        <taxon>eudicotyledons</taxon>
        <taxon>Gunneridae</taxon>
        <taxon>Pentapetalae</taxon>
        <taxon>rosids</taxon>
        <taxon>fabids</taxon>
        <taxon>Fabales</taxon>
        <taxon>Fabaceae</taxon>
        <taxon>Papilionoideae</taxon>
        <taxon>50 kb inversion clade</taxon>
        <taxon>dalbergioids sensu lato</taxon>
        <taxon>Dalbergieae</taxon>
        <taxon>Pterocarpus clade</taxon>
        <taxon>Stylosanthes</taxon>
    </lineage>
</organism>
<protein>
    <submittedName>
        <fullName evidence="1">Uncharacterized protein</fullName>
    </submittedName>
</protein>